<keyword evidence="3" id="KW-0175">Coiled coil</keyword>
<dbReference type="CDD" id="cd01949">
    <property type="entry name" value="GGDEF"/>
    <property type="match status" value="1"/>
</dbReference>
<dbReference type="EMBL" id="JACCFH010000001">
    <property type="protein sequence ID" value="NYG32338.1"/>
    <property type="molecule type" value="Genomic_DNA"/>
</dbReference>
<accession>A0A7Y9U4U4</accession>
<dbReference type="SUPFAM" id="SSF55073">
    <property type="entry name" value="Nucleotide cyclase"/>
    <property type="match status" value="1"/>
</dbReference>
<feature type="coiled-coil region" evidence="3">
    <location>
        <begin position="126"/>
        <end position="153"/>
    </location>
</feature>
<dbReference type="InterPro" id="IPR043128">
    <property type="entry name" value="Rev_trsase/Diguanyl_cyclase"/>
</dbReference>
<dbReference type="RefSeq" id="WP_179633241.1">
    <property type="nucleotide sequence ID" value="NZ_CAXYYM010000001.1"/>
</dbReference>
<dbReference type="PANTHER" id="PTHR45138:SF9">
    <property type="entry name" value="DIGUANYLATE CYCLASE DGCM-RELATED"/>
    <property type="match status" value="1"/>
</dbReference>
<dbReference type="SMART" id="SM00267">
    <property type="entry name" value="GGDEF"/>
    <property type="match status" value="1"/>
</dbReference>
<gene>
    <name evidence="5" type="ORF">BDD16_001324</name>
</gene>
<comment type="catalytic activity">
    <reaction evidence="2">
        <text>2 GTP = 3',3'-c-di-GMP + 2 diphosphate</text>
        <dbReference type="Rhea" id="RHEA:24898"/>
        <dbReference type="ChEBI" id="CHEBI:33019"/>
        <dbReference type="ChEBI" id="CHEBI:37565"/>
        <dbReference type="ChEBI" id="CHEBI:58805"/>
        <dbReference type="EC" id="2.7.7.65"/>
    </reaction>
</comment>
<dbReference type="Pfam" id="PF00990">
    <property type="entry name" value="GGDEF"/>
    <property type="match status" value="1"/>
</dbReference>
<evidence type="ECO:0000313" key="5">
    <source>
        <dbReference type="EMBL" id="NYG32338.1"/>
    </source>
</evidence>
<feature type="domain" description="GGDEF" evidence="4">
    <location>
        <begin position="187"/>
        <end position="322"/>
    </location>
</feature>
<evidence type="ECO:0000256" key="3">
    <source>
        <dbReference type="SAM" id="Coils"/>
    </source>
</evidence>
<dbReference type="InterPro" id="IPR029787">
    <property type="entry name" value="Nucleotide_cyclase"/>
</dbReference>
<dbReference type="EC" id="2.7.7.65" evidence="1"/>
<dbReference type="NCBIfam" id="TIGR00254">
    <property type="entry name" value="GGDEF"/>
    <property type="match status" value="1"/>
</dbReference>
<evidence type="ECO:0000256" key="1">
    <source>
        <dbReference type="ARBA" id="ARBA00012528"/>
    </source>
</evidence>
<dbReference type="Gene3D" id="3.30.70.270">
    <property type="match status" value="1"/>
</dbReference>
<dbReference type="GO" id="GO:0005886">
    <property type="term" value="C:plasma membrane"/>
    <property type="evidence" value="ECO:0007669"/>
    <property type="project" value="TreeGrafter"/>
</dbReference>
<dbReference type="InterPro" id="IPR050469">
    <property type="entry name" value="Diguanylate_Cyclase"/>
</dbReference>
<proteinExistence type="predicted"/>
<dbReference type="AlphaFoldDB" id="A0A7Y9U4U4"/>
<protein>
    <recommendedName>
        <fullName evidence="1">diguanylate cyclase</fullName>
        <ecNumber evidence="1">2.7.7.65</ecNumber>
    </recommendedName>
</protein>
<dbReference type="FunFam" id="3.30.70.270:FF:000001">
    <property type="entry name" value="Diguanylate cyclase domain protein"/>
    <property type="match status" value="1"/>
</dbReference>
<dbReference type="GO" id="GO:0043709">
    <property type="term" value="P:cell adhesion involved in single-species biofilm formation"/>
    <property type="evidence" value="ECO:0007669"/>
    <property type="project" value="TreeGrafter"/>
</dbReference>
<organism evidence="5 6">
    <name type="scientific">Sphaerotilus montanus</name>
    <dbReference type="NCBI Taxonomy" id="522889"/>
    <lineage>
        <taxon>Bacteria</taxon>
        <taxon>Pseudomonadati</taxon>
        <taxon>Pseudomonadota</taxon>
        <taxon>Betaproteobacteria</taxon>
        <taxon>Burkholderiales</taxon>
        <taxon>Sphaerotilaceae</taxon>
        <taxon>Sphaerotilus</taxon>
    </lineage>
</organism>
<dbReference type="Proteomes" id="UP000518288">
    <property type="component" value="Unassembled WGS sequence"/>
</dbReference>
<dbReference type="GO" id="GO:0052621">
    <property type="term" value="F:diguanylate cyclase activity"/>
    <property type="evidence" value="ECO:0007669"/>
    <property type="project" value="UniProtKB-EC"/>
</dbReference>
<dbReference type="PANTHER" id="PTHR45138">
    <property type="entry name" value="REGULATORY COMPONENTS OF SENSORY TRANSDUCTION SYSTEM"/>
    <property type="match status" value="1"/>
</dbReference>
<keyword evidence="6" id="KW-1185">Reference proteome</keyword>
<dbReference type="GO" id="GO:1902201">
    <property type="term" value="P:negative regulation of bacterial-type flagellum-dependent cell motility"/>
    <property type="evidence" value="ECO:0007669"/>
    <property type="project" value="TreeGrafter"/>
</dbReference>
<comment type="caution">
    <text evidence="5">The sequence shown here is derived from an EMBL/GenBank/DDBJ whole genome shotgun (WGS) entry which is preliminary data.</text>
</comment>
<sequence length="322" mass="35507">MKRHGSALHPVNYTLWYEYVRGENPALRAAMDRYLAQHLQLDDAIADAMYRRFVTGGGIDATLIERTAEGVSTVLTGMAESAARAGDQTAQYGTSLSRLSQELAGSAHSPALEEMLNTTRQMQVAVTEMQQRLSDSQNEIGQLRAELRRVHEESRLDSLTGLANRRAFDQRLAACLAEADTPARRYQRPCLMIADIDHFKRINDTYGHPYGDHVLRAVGTILKEVTPADCLAARIGGEEFAVLMPSSSLSEARSLAESVRLRVAAARVRRQGQDDDATRITISIGLTLFRHGENGTAFMERADQALYTSKDSGRDRVTVLAG</sequence>
<name>A0A7Y9U4U4_9BURK</name>
<reference evidence="5 6" key="1">
    <citation type="submission" date="2020-07" db="EMBL/GenBank/DDBJ databases">
        <title>Genomic Encyclopedia of Archaeal and Bacterial Type Strains, Phase II (KMG-II): from individual species to whole genera.</title>
        <authorList>
            <person name="Goeker M."/>
        </authorList>
    </citation>
    <scope>NUCLEOTIDE SEQUENCE [LARGE SCALE GENOMIC DNA]</scope>
    <source>
        <strain evidence="5 6">DSM 21226</strain>
    </source>
</reference>
<evidence type="ECO:0000256" key="2">
    <source>
        <dbReference type="ARBA" id="ARBA00034247"/>
    </source>
</evidence>
<evidence type="ECO:0000259" key="4">
    <source>
        <dbReference type="PROSITE" id="PS50887"/>
    </source>
</evidence>
<dbReference type="PROSITE" id="PS50887">
    <property type="entry name" value="GGDEF"/>
    <property type="match status" value="1"/>
</dbReference>
<evidence type="ECO:0000313" key="6">
    <source>
        <dbReference type="Proteomes" id="UP000518288"/>
    </source>
</evidence>
<dbReference type="InterPro" id="IPR000160">
    <property type="entry name" value="GGDEF_dom"/>
</dbReference>